<reference evidence="1 2" key="1">
    <citation type="journal article" date="2013" name="PLoS ONE">
        <title>Predicting the Proteins of Angomonas deanei, Strigomonas culicis and Their Respective Endosymbionts Reveals New Aspects of the Trypanosomatidae Family.</title>
        <authorList>
            <person name="Motta M.C."/>
            <person name="Martins A.C."/>
            <person name="de Souza S.S."/>
            <person name="Catta-Preta C.M."/>
            <person name="Silva R."/>
            <person name="Klein C.C."/>
            <person name="de Almeida L.G."/>
            <person name="de Lima Cunha O."/>
            <person name="Ciapina L.P."/>
            <person name="Brocchi M."/>
            <person name="Colabardini A.C."/>
            <person name="de Araujo Lima B."/>
            <person name="Machado C.R."/>
            <person name="de Almeida Soares C.M."/>
            <person name="Probst C.M."/>
            <person name="de Menezes C.B."/>
            <person name="Thompson C.E."/>
            <person name="Bartholomeu D.C."/>
            <person name="Gradia D.F."/>
            <person name="Pavoni D.P."/>
            <person name="Grisard E.C."/>
            <person name="Fantinatti-Garboggini F."/>
            <person name="Marchini F.K."/>
            <person name="Rodrigues-Luiz G.F."/>
            <person name="Wagner G."/>
            <person name="Goldman G.H."/>
            <person name="Fietto J.L."/>
            <person name="Elias M.C."/>
            <person name="Goldman M.H."/>
            <person name="Sagot M.F."/>
            <person name="Pereira M."/>
            <person name="Stoco P.H."/>
            <person name="de Mendonca-Neto R.P."/>
            <person name="Teixeira S.M."/>
            <person name="Maciel T.E."/>
            <person name="de Oliveira Mendes T.A."/>
            <person name="Urmenyi T.P."/>
            <person name="de Souza W."/>
            <person name="Schenkman S."/>
            <person name="de Vasconcelos A.T."/>
        </authorList>
    </citation>
    <scope>NUCLEOTIDE SEQUENCE [LARGE SCALE GENOMIC DNA]</scope>
</reference>
<evidence type="ECO:0000313" key="2">
    <source>
        <dbReference type="Proteomes" id="UP000015354"/>
    </source>
</evidence>
<dbReference type="AlphaFoldDB" id="S9V8F9"/>
<accession>S9V8F9</accession>
<name>S9V8F9_9TRYP</name>
<gene>
    <name evidence="1" type="ORF">STCU_07792</name>
</gene>
<proteinExistence type="predicted"/>
<sequence length="417" mass="45756">MLLELHRGKDALTPNELVCLFVSLPPLRKQETDLYRALARQLAAVVDELTLEECLQVAAACSAAAPAALLERLLAALLPAVPHLTPAQLVTEVLDPLSAAPAPVEAALEQLYDAALPSVLRGLEELEEGMELAILYTILRSKPAYCSPDAERRVLDAFVARREHSCARSTAMVFTAVAEAPHGMLLHFARAMAQRVLFLSTDFTTEEFMDVFQVYVASYTSMLALKESMQPAPGDAEWQLALQQEAALLRTVAALSEQLMLLLESASAYLSRPQLMELLQVYVRVAEDLGALPAASPGPEAERAERERMTRLFLTKLPQTRAIMRAVSAKCITELPRLSLKELLTLLQAADVLGPAFVQDAAVGGALRELTRRQMQLGSQEVERVSTFLLSLQGLRSGQQRTINETVLPQLYKRFSA</sequence>
<comment type="caution">
    <text evidence="1">The sequence shown here is derived from an EMBL/GenBank/DDBJ whole genome shotgun (WGS) entry which is preliminary data.</text>
</comment>
<dbReference type="EMBL" id="ATMH01007792">
    <property type="protein sequence ID" value="EPY23261.1"/>
    <property type="molecule type" value="Genomic_DNA"/>
</dbReference>
<evidence type="ECO:0000313" key="1">
    <source>
        <dbReference type="EMBL" id="EPY23261.1"/>
    </source>
</evidence>
<organism evidence="1 2">
    <name type="scientific">Strigomonas culicis</name>
    <dbReference type="NCBI Taxonomy" id="28005"/>
    <lineage>
        <taxon>Eukaryota</taxon>
        <taxon>Discoba</taxon>
        <taxon>Euglenozoa</taxon>
        <taxon>Kinetoplastea</taxon>
        <taxon>Metakinetoplastina</taxon>
        <taxon>Trypanosomatida</taxon>
        <taxon>Trypanosomatidae</taxon>
        <taxon>Strigomonadinae</taxon>
        <taxon>Strigomonas</taxon>
    </lineage>
</organism>
<keyword evidence="2" id="KW-1185">Reference proteome</keyword>
<protein>
    <submittedName>
        <fullName evidence="1">Uncharacterized protein</fullName>
    </submittedName>
</protein>
<dbReference type="Proteomes" id="UP000015354">
    <property type="component" value="Unassembled WGS sequence"/>
</dbReference>
<dbReference type="OrthoDB" id="275939at2759"/>